<dbReference type="PROSITE" id="PS00138">
    <property type="entry name" value="SUBTILASE_SER"/>
    <property type="match status" value="1"/>
</dbReference>
<dbReference type="InterPro" id="IPR015500">
    <property type="entry name" value="Peptidase_S8_subtilisin-rel"/>
</dbReference>
<keyword evidence="12" id="KW-1185">Reference proteome</keyword>
<feature type="active site" description="Charge relay system" evidence="5">
    <location>
        <position position="143"/>
    </location>
</feature>
<keyword evidence="2 5" id="KW-0645">Protease</keyword>
<feature type="transmembrane region" description="Helical" evidence="8">
    <location>
        <begin position="393"/>
        <end position="419"/>
    </location>
</feature>
<feature type="signal peptide" evidence="9">
    <location>
        <begin position="1"/>
        <end position="28"/>
    </location>
</feature>
<dbReference type="InterPro" id="IPR023828">
    <property type="entry name" value="Peptidase_S8_Ser-AS"/>
</dbReference>
<keyword evidence="4 5" id="KW-0720">Serine protease</keyword>
<dbReference type="RefSeq" id="WP_345444721.1">
    <property type="nucleotide sequence ID" value="NZ_BAABHK010000041.1"/>
</dbReference>
<dbReference type="PRINTS" id="PR00723">
    <property type="entry name" value="SUBTILISIN"/>
</dbReference>
<dbReference type="PROSITE" id="PS00137">
    <property type="entry name" value="SUBTILASE_HIS"/>
    <property type="match status" value="1"/>
</dbReference>
<keyword evidence="8" id="KW-0812">Transmembrane</keyword>
<organism evidence="11 12">
    <name type="scientific">Actinoallomurus vinaceus</name>
    <dbReference type="NCBI Taxonomy" id="1080074"/>
    <lineage>
        <taxon>Bacteria</taxon>
        <taxon>Bacillati</taxon>
        <taxon>Actinomycetota</taxon>
        <taxon>Actinomycetes</taxon>
        <taxon>Streptosporangiales</taxon>
        <taxon>Thermomonosporaceae</taxon>
        <taxon>Actinoallomurus</taxon>
    </lineage>
</organism>
<dbReference type="InterPro" id="IPR022398">
    <property type="entry name" value="Peptidase_S8_His-AS"/>
</dbReference>
<evidence type="ECO:0000256" key="8">
    <source>
        <dbReference type="SAM" id="Phobius"/>
    </source>
</evidence>
<dbReference type="PANTHER" id="PTHR43806">
    <property type="entry name" value="PEPTIDASE S8"/>
    <property type="match status" value="1"/>
</dbReference>
<evidence type="ECO:0000256" key="4">
    <source>
        <dbReference type="ARBA" id="ARBA00022825"/>
    </source>
</evidence>
<dbReference type="PROSITE" id="PS51892">
    <property type="entry name" value="SUBTILASE"/>
    <property type="match status" value="1"/>
</dbReference>
<sequence length="437" mass="44612">MGAVRLAGLAVAGSLALTVTVCAPGALALPGQARPSPSAHPGKSPTKPTKPTPAPTVTKTKIKTATPIPPCPTPQSFPAARVQQVPWAQSRLDFTSMWGITRGKGVTVAVVDSGVNQSHPQLAGRVVKSIDLTHTHNTDCYGHGTAVAGIIAAQDERNSQSMPFVGVAPDVRLISIKIQNSETSNDDGTLLAKGIMRAVDEGADIINVSATNTDYPLLRHAVEQARKKNVLIVASAGNVEPNKKASEQEAYPASYAGVLSVGAVSPSGPLSDFSNTASKVDVSAPGESIISTEGSGYVGDLKGTSYSAPYVTGVAALVKANKPDLTAPELLKRIVATADHSIGTGSGSGMVNPREAVTALISDTNGPSTSPRAGAQPIDIGGPPPVDHRTRHLGALIAVCAIGGALLVAFAGVVVPLGARRGWRPGRAKLPPDDPSA</sequence>
<dbReference type="InterPro" id="IPR050131">
    <property type="entry name" value="Peptidase_S8_subtilisin-like"/>
</dbReference>
<accession>A0ABP8UV07</accession>
<gene>
    <name evidence="11" type="ORF">GCM10023196_107800</name>
</gene>
<evidence type="ECO:0000256" key="6">
    <source>
        <dbReference type="RuleBase" id="RU003355"/>
    </source>
</evidence>
<dbReference type="EMBL" id="BAABHK010000041">
    <property type="protein sequence ID" value="GAA4640841.1"/>
    <property type="molecule type" value="Genomic_DNA"/>
</dbReference>
<dbReference type="InterPro" id="IPR036852">
    <property type="entry name" value="Peptidase_S8/S53_dom_sf"/>
</dbReference>
<keyword evidence="8" id="KW-1133">Transmembrane helix</keyword>
<feature type="domain" description="Peptidase S8/S53" evidence="10">
    <location>
        <begin position="103"/>
        <end position="340"/>
    </location>
</feature>
<dbReference type="PROSITE" id="PS00136">
    <property type="entry name" value="SUBTILASE_ASP"/>
    <property type="match status" value="1"/>
</dbReference>
<feature type="region of interest" description="Disordered" evidence="7">
    <location>
        <begin position="32"/>
        <end position="57"/>
    </location>
</feature>
<reference evidence="12" key="1">
    <citation type="journal article" date="2019" name="Int. J. Syst. Evol. Microbiol.">
        <title>The Global Catalogue of Microorganisms (GCM) 10K type strain sequencing project: providing services to taxonomists for standard genome sequencing and annotation.</title>
        <authorList>
            <consortium name="The Broad Institute Genomics Platform"/>
            <consortium name="The Broad Institute Genome Sequencing Center for Infectious Disease"/>
            <person name="Wu L."/>
            <person name="Ma J."/>
        </authorList>
    </citation>
    <scope>NUCLEOTIDE SEQUENCE [LARGE SCALE GENOMIC DNA]</scope>
    <source>
        <strain evidence="12">JCM 17939</strain>
    </source>
</reference>
<dbReference type="Gene3D" id="3.40.50.200">
    <property type="entry name" value="Peptidase S8/S53 domain"/>
    <property type="match status" value="1"/>
</dbReference>
<dbReference type="Proteomes" id="UP001501442">
    <property type="component" value="Unassembled WGS sequence"/>
</dbReference>
<evidence type="ECO:0000256" key="9">
    <source>
        <dbReference type="SAM" id="SignalP"/>
    </source>
</evidence>
<keyword evidence="3 5" id="KW-0378">Hydrolase</keyword>
<name>A0ABP8UV07_9ACTN</name>
<evidence type="ECO:0000256" key="1">
    <source>
        <dbReference type="ARBA" id="ARBA00011073"/>
    </source>
</evidence>
<evidence type="ECO:0000256" key="7">
    <source>
        <dbReference type="SAM" id="MobiDB-lite"/>
    </source>
</evidence>
<evidence type="ECO:0000313" key="12">
    <source>
        <dbReference type="Proteomes" id="UP001501442"/>
    </source>
</evidence>
<evidence type="ECO:0000256" key="2">
    <source>
        <dbReference type="ARBA" id="ARBA00022670"/>
    </source>
</evidence>
<evidence type="ECO:0000313" key="11">
    <source>
        <dbReference type="EMBL" id="GAA4640841.1"/>
    </source>
</evidence>
<proteinExistence type="inferred from homology"/>
<comment type="similarity">
    <text evidence="1 5 6">Belongs to the peptidase S8 family.</text>
</comment>
<dbReference type="Pfam" id="PF00082">
    <property type="entry name" value="Peptidase_S8"/>
    <property type="match status" value="1"/>
</dbReference>
<evidence type="ECO:0000259" key="10">
    <source>
        <dbReference type="Pfam" id="PF00082"/>
    </source>
</evidence>
<comment type="caution">
    <text evidence="11">The sequence shown here is derived from an EMBL/GenBank/DDBJ whole genome shotgun (WGS) entry which is preliminary data.</text>
</comment>
<dbReference type="InterPro" id="IPR023827">
    <property type="entry name" value="Peptidase_S8_Asp-AS"/>
</dbReference>
<feature type="chain" id="PRO_5046459859" description="Peptidase S8/S53 domain-containing protein" evidence="9">
    <location>
        <begin position="29"/>
        <end position="437"/>
    </location>
</feature>
<protein>
    <recommendedName>
        <fullName evidence="10">Peptidase S8/S53 domain-containing protein</fullName>
    </recommendedName>
</protein>
<keyword evidence="9" id="KW-0732">Signal</keyword>
<feature type="active site" description="Charge relay system" evidence="5">
    <location>
        <position position="305"/>
    </location>
</feature>
<dbReference type="InterPro" id="IPR000209">
    <property type="entry name" value="Peptidase_S8/S53_dom"/>
</dbReference>
<keyword evidence="8" id="KW-0472">Membrane</keyword>
<dbReference type="SUPFAM" id="SSF52743">
    <property type="entry name" value="Subtilisin-like"/>
    <property type="match status" value="1"/>
</dbReference>
<dbReference type="PANTHER" id="PTHR43806:SF11">
    <property type="entry name" value="CEREVISIN-RELATED"/>
    <property type="match status" value="1"/>
</dbReference>
<evidence type="ECO:0000256" key="3">
    <source>
        <dbReference type="ARBA" id="ARBA00022801"/>
    </source>
</evidence>
<evidence type="ECO:0000256" key="5">
    <source>
        <dbReference type="PROSITE-ProRule" id="PRU01240"/>
    </source>
</evidence>
<feature type="active site" description="Charge relay system" evidence="5">
    <location>
        <position position="112"/>
    </location>
</feature>